<protein>
    <submittedName>
        <fullName evidence="1">Uncharacterized protein</fullName>
    </submittedName>
</protein>
<dbReference type="AlphaFoldDB" id="A0A0F9KBW1"/>
<proteinExistence type="predicted"/>
<name>A0A0F9KBW1_9ZZZZ</name>
<accession>A0A0F9KBW1</accession>
<sequence>MSMSTGVILLRDKDDPQYQYYLKVLNSCIEAKVPLPDAVDRYFGGQGTSNDPDFPLEIDFEVTEWKKSGQVGIDIDLDKIPKGVKTIRFYNSW</sequence>
<evidence type="ECO:0000313" key="1">
    <source>
        <dbReference type="EMBL" id="KKM19573.1"/>
    </source>
</evidence>
<reference evidence="1" key="1">
    <citation type="journal article" date="2015" name="Nature">
        <title>Complex archaea that bridge the gap between prokaryotes and eukaryotes.</title>
        <authorList>
            <person name="Spang A."/>
            <person name="Saw J.H."/>
            <person name="Jorgensen S.L."/>
            <person name="Zaremba-Niedzwiedzka K."/>
            <person name="Martijn J."/>
            <person name="Lind A.E."/>
            <person name="van Eijk R."/>
            <person name="Schleper C."/>
            <person name="Guy L."/>
            <person name="Ettema T.J."/>
        </authorList>
    </citation>
    <scope>NUCLEOTIDE SEQUENCE</scope>
</reference>
<dbReference type="EMBL" id="LAZR01013955">
    <property type="protein sequence ID" value="KKM19573.1"/>
    <property type="molecule type" value="Genomic_DNA"/>
</dbReference>
<gene>
    <name evidence="1" type="ORF">LCGC14_1654260</name>
</gene>
<comment type="caution">
    <text evidence="1">The sequence shown here is derived from an EMBL/GenBank/DDBJ whole genome shotgun (WGS) entry which is preliminary data.</text>
</comment>
<organism evidence="1">
    <name type="scientific">marine sediment metagenome</name>
    <dbReference type="NCBI Taxonomy" id="412755"/>
    <lineage>
        <taxon>unclassified sequences</taxon>
        <taxon>metagenomes</taxon>
        <taxon>ecological metagenomes</taxon>
    </lineage>
</organism>